<gene>
    <name evidence="1" type="ORF">AB7Z85_10960</name>
</gene>
<comment type="caution">
    <text evidence="1">The sequence shown here is derived from an EMBL/GenBank/DDBJ whole genome shotgun (WGS) entry which is preliminary data.</text>
</comment>
<name>A0ABV4A6A5_9ENTR</name>
<sequence>MSAETILLTHPPDLFLFLFSPQSRNFDLKKAIMQALSFLLKKDENHSRCRSETVKKPDFPHPQAQAYDFFLTRDKTRDFLSPRAVRKA</sequence>
<dbReference type="EMBL" id="JBFZPZ010000007">
    <property type="protein sequence ID" value="MEX9253023.1"/>
    <property type="molecule type" value="Genomic_DNA"/>
</dbReference>
<organism evidence="1 2">
    <name type="scientific">Pseudenterobacter timonensis</name>
    <dbReference type="NCBI Taxonomy" id="1755099"/>
    <lineage>
        <taxon>Bacteria</taxon>
        <taxon>Pseudomonadati</taxon>
        <taxon>Pseudomonadota</taxon>
        <taxon>Gammaproteobacteria</taxon>
        <taxon>Enterobacterales</taxon>
        <taxon>Enterobacteriaceae</taxon>
        <taxon>Pseudenterobacter</taxon>
    </lineage>
</organism>
<reference evidence="1 2" key="1">
    <citation type="submission" date="2024-03" db="EMBL/GenBank/DDBJ databases">
        <title>Role of Flies in the Dissemination of Carbapenem-Resistant Enterobacteriaceae (CRE): An Epidemiological and Genomic Study in China.</title>
        <authorList>
            <person name="Chen K."/>
            <person name="Zhang R."/>
            <person name="Chen S."/>
        </authorList>
    </citation>
    <scope>NUCLEOTIDE SEQUENCE [LARGE SCALE GENOMIC DNA]</scope>
    <source>
        <strain evidence="2">fly-313</strain>
    </source>
</reference>
<dbReference type="RefSeq" id="WP_369497784.1">
    <property type="nucleotide sequence ID" value="NZ_JBFZPZ010000007.1"/>
</dbReference>
<evidence type="ECO:0000313" key="1">
    <source>
        <dbReference type="EMBL" id="MEX9253023.1"/>
    </source>
</evidence>
<protein>
    <submittedName>
        <fullName evidence="1">Uncharacterized protein</fullName>
    </submittedName>
</protein>
<proteinExistence type="predicted"/>
<accession>A0ABV4A6A5</accession>
<evidence type="ECO:0000313" key="2">
    <source>
        <dbReference type="Proteomes" id="UP001561463"/>
    </source>
</evidence>
<dbReference type="Proteomes" id="UP001561463">
    <property type="component" value="Unassembled WGS sequence"/>
</dbReference>
<keyword evidence="2" id="KW-1185">Reference proteome</keyword>